<dbReference type="PANTHER" id="PTHR36444:SF2">
    <property type="entry name" value="TRANSCRIPTIONAL REGULATOR PROTEIN YOBU-RELATED"/>
    <property type="match status" value="1"/>
</dbReference>
<dbReference type="AlphaFoldDB" id="I1ZLF6"/>
<dbReference type="eggNOG" id="COG3708">
    <property type="taxonomic scope" value="Bacteria"/>
</dbReference>
<dbReference type="PANTHER" id="PTHR36444">
    <property type="entry name" value="TRANSCRIPTIONAL REGULATOR PROTEIN YOBU-RELATED"/>
    <property type="match status" value="1"/>
</dbReference>
<dbReference type="InterPro" id="IPR011256">
    <property type="entry name" value="Reg_factor_effector_dom_sf"/>
</dbReference>
<dbReference type="EMBL" id="CP003122">
    <property type="protein sequence ID" value="AFJ25880.1"/>
    <property type="molecule type" value="Genomic_DNA"/>
</dbReference>
<dbReference type="Proteomes" id="UP000002865">
    <property type="component" value="Chromosome"/>
</dbReference>
<accession>I1ZLF6</accession>
<proteinExistence type="predicted"/>
<name>I1ZLF6_STRPA</name>
<gene>
    <name evidence="2" type="primary">araC</name>
    <name evidence="2" type="ORF">Spaf_0879</name>
</gene>
<dbReference type="HOGENOM" id="CLU_000445_81_11_9"/>
<dbReference type="InterPro" id="IPR029442">
    <property type="entry name" value="GyrI-like"/>
</dbReference>
<evidence type="ECO:0000259" key="1">
    <source>
        <dbReference type="SMART" id="SM00871"/>
    </source>
</evidence>
<reference evidence="2 3" key="1">
    <citation type="journal article" date="2012" name="PLoS ONE">
        <title>Complete Genome and Transcriptomes of Streptococcus parasanguinis FW213: Phylogenic Relations and Potential Virulence Mechanisms.</title>
        <authorList>
            <person name="Geng J."/>
            <person name="Chiu C.H."/>
            <person name="Tang P."/>
            <person name="Chen Y."/>
            <person name="Shieh H.R."/>
            <person name="Hu S."/>
            <person name="Chen Y.Y."/>
        </authorList>
    </citation>
    <scope>NUCLEOTIDE SEQUENCE [LARGE SCALE GENOMIC DNA]</scope>
    <source>
        <strain evidence="2 3">FW213</strain>
    </source>
</reference>
<dbReference type="PATRIC" id="fig|1114965.3.peg.851"/>
<evidence type="ECO:0000313" key="3">
    <source>
        <dbReference type="Proteomes" id="UP000002865"/>
    </source>
</evidence>
<evidence type="ECO:0000313" key="2">
    <source>
        <dbReference type="EMBL" id="AFJ25880.1"/>
    </source>
</evidence>
<dbReference type="Gene3D" id="3.20.80.10">
    <property type="entry name" value="Regulatory factor, effector binding domain"/>
    <property type="match status" value="1"/>
</dbReference>
<dbReference type="SUPFAM" id="SSF55136">
    <property type="entry name" value="Probable bacterial effector-binding domain"/>
    <property type="match status" value="1"/>
</dbReference>
<dbReference type="STRING" id="1114965.Spaf_0879"/>
<sequence length="110" mass="12557">MGSDQSMGVCHDVENSSTINYMAGYIVNDVDKATSMGLDVLEVEEAEYAVVELVGSVPECIHNGWKYAMEVFFPEHGYIHSEKPDFEYYYEGDMHSKDYKMELWIPITKA</sequence>
<dbReference type="InterPro" id="IPR010499">
    <property type="entry name" value="AraC_E-bd"/>
</dbReference>
<dbReference type="SMART" id="SM00871">
    <property type="entry name" value="AraC_E_bind"/>
    <property type="match status" value="1"/>
</dbReference>
<dbReference type="InterPro" id="IPR053182">
    <property type="entry name" value="YobU-like_regulator"/>
</dbReference>
<dbReference type="KEGG" id="scf:Spaf_0879"/>
<feature type="domain" description="AraC effector-binding" evidence="1">
    <location>
        <begin position="1"/>
        <end position="108"/>
    </location>
</feature>
<protein>
    <submittedName>
        <fullName evidence="2">AraC-family transcriptional regulator</fullName>
    </submittedName>
</protein>
<organism evidence="2 3">
    <name type="scientific">Streptococcus parasanguinis FW213</name>
    <dbReference type="NCBI Taxonomy" id="1114965"/>
    <lineage>
        <taxon>Bacteria</taxon>
        <taxon>Bacillati</taxon>
        <taxon>Bacillota</taxon>
        <taxon>Bacilli</taxon>
        <taxon>Lactobacillales</taxon>
        <taxon>Streptococcaceae</taxon>
        <taxon>Streptococcus</taxon>
    </lineage>
</organism>
<dbReference type="Pfam" id="PF06445">
    <property type="entry name" value="GyrI-like"/>
    <property type="match status" value="1"/>
</dbReference>
<dbReference type="PaxDb" id="1114965-Spaf_0879"/>